<dbReference type="Gene3D" id="2.40.128.260">
    <property type="entry name" value="Type IV secretion system, VirB10/TraB/TrbI"/>
    <property type="match status" value="1"/>
</dbReference>
<evidence type="ECO:0000256" key="3">
    <source>
        <dbReference type="ARBA" id="ARBA00022692"/>
    </source>
</evidence>
<keyword evidence="5" id="KW-0472">Membrane</keyword>
<evidence type="ECO:0000313" key="7">
    <source>
        <dbReference type="Proteomes" id="UP000278756"/>
    </source>
</evidence>
<evidence type="ECO:0000256" key="5">
    <source>
        <dbReference type="ARBA" id="ARBA00023136"/>
    </source>
</evidence>
<dbReference type="Pfam" id="PF03743">
    <property type="entry name" value="TrbI"/>
    <property type="match status" value="1"/>
</dbReference>
<dbReference type="Proteomes" id="UP000278756">
    <property type="component" value="Chromosome 1"/>
</dbReference>
<gene>
    <name evidence="6" type="ORF">EM6_0837</name>
</gene>
<comment type="similarity">
    <text evidence="2">Belongs to the TrbI/VirB10 family.</text>
</comment>
<reference evidence="7" key="1">
    <citation type="journal article" date="2017" name="Biotechnol. Biofuels">
        <title>Evaluation of environmental bacterial communities as a factor affecting the growth of duckweed Lemna minor.</title>
        <authorList>
            <person name="Ishizawa H."/>
            <person name="Kuroda M."/>
            <person name="Morikawa M."/>
            <person name="Ike M."/>
        </authorList>
    </citation>
    <scope>NUCLEOTIDE SEQUENCE [LARGE SCALE GENOMIC DNA]</scope>
    <source>
        <strain evidence="7">M6</strain>
    </source>
</reference>
<dbReference type="InterPro" id="IPR005498">
    <property type="entry name" value="T4SS_VirB10/TraB/TrbI"/>
</dbReference>
<reference evidence="7" key="2">
    <citation type="journal article" date="2017" name="Plant Physiol. Biochem.">
        <title>Differential oxidative and antioxidative response of duckweed Lemna minor toward plant growth promoting/inhibiting bacteria.</title>
        <authorList>
            <person name="Ishizawa H."/>
            <person name="Kuroda M."/>
            <person name="Morikawa M."/>
            <person name="Ike M."/>
        </authorList>
    </citation>
    <scope>NUCLEOTIDE SEQUENCE [LARGE SCALE GENOMIC DNA]</scope>
    <source>
        <strain evidence="7">M6</strain>
    </source>
</reference>
<dbReference type="GO" id="GO:0016020">
    <property type="term" value="C:membrane"/>
    <property type="evidence" value="ECO:0007669"/>
    <property type="project" value="UniProtKB-SubCell"/>
</dbReference>
<evidence type="ECO:0000256" key="4">
    <source>
        <dbReference type="ARBA" id="ARBA00022989"/>
    </source>
</evidence>
<dbReference type="InterPro" id="IPR042217">
    <property type="entry name" value="T4SS_VirB10/TrbI"/>
</dbReference>
<organism evidence="6 7">
    <name type="scientific">Asticcacaulis excentricus</name>
    <dbReference type="NCBI Taxonomy" id="78587"/>
    <lineage>
        <taxon>Bacteria</taxon>
        <taxon>Pseudomonadati</taxon>
        <taxon>Pseudomonadota</taxon>
        <taxon>Alphaproteobacteria</taxon>
        <taxon>Caulobacterales</taxon>
        <taxon>Caulobacteraceae</taxon>
        <taxon>Asticcacaulis</taxon>
    </lineage>
</organism>
<comment type="subcellular location">
    <subcellularLocation>
        <location evidence="1">Membrane</location>
        <topology evidence="1">Single-pass membrane protein</topology>
    </subcellularLocation>
</comment>
<sequence>MIPAGTRLLGQYDDQVAFGQSRALVVWTRLILPDGSSLEIDNLPATDTEGYAGLSDKVDYHTWSLLKGVGLSTLLGLASHSGQSDDESDLVRAFRDATRDTANQSGQQIVDKALNIRPSITVRPGWPVRVIVHKDLILKPYAGGAGHG</sequence>
<evidence type="ECO:0000313" key="6">
    <source>
        <dbReference type="EMBL" id="BBF80258.1"/>
    </source>
</evidence>
<evidence type="ECO:0000256" key="1">
    <source>
        <dbReference type="ARBA" id="ARBA00004167"/>
    </source>
</evidence>
<proteinExistence type="inferred from homology"/>
<evidence type="ECO:0000256" key="2">
    <source>
        <dbReference type="ARBA" id="ARBA00010265"/>
    </source>
</evidence>
<keyword evidence="4" id="KW-1133">Transmembrane helix</keyword>
<dbReference type="AlphaFoldDB" id="A0A3G9G7I7"/>
<dbReference type="RefSeq" id="WP_197723631.1">
    <property type="nucleotide sequence ID" value="NZ_AP018827.1"/>
</dbReference>
<dbReference type="CDD" id="cd16429">
    <property type="entry name" value="VirB10"/>
    <property type="match status" value="1"/>
</dbReference>
<keyword evidence="3" id="KW-0812">Transmembrane</keyword>
<protein>
    <submittedName>
        <fullName evidence="6">Conjugative transfer protein TrbI</fullName>
    </submittedName>
</protein>
<dbReference type="EMBL" id="AP018827">
    <property type="protein sequence ID" value="BBF80258.1"/>
    <property type="molecule type" value="Genomic_DNA"/>
</dbReference>
<accession>A0A3G9G7I7</accession>
<name>A0A3G9G7I7_9CAUL</name>